<dbReference type="EMBL" id="CP003178">
    <property type="protein sequence ID" value="AEV96911.1"/>
    <property type="molecule type" value="Genomic_DNA"/>
</dbReference>
<protein>
    <submittedName>
        <fullName evidence="1">Uncharacterized protein</fullName>
    </submittedName>
</protein>
<evidence type="ECO:0000313" key="2">
    <source>
        <dbReference type="Proteomes" id="UP000005438"/>
    </source>
</evidence>
<reference evidence="1 2" key="1">
    <citation type="submission" date="2011-12" db="EMBL/GenBank/DDBJ databases">
        <title>The complete genome of Niastella koreensis GR20-10.</title>
        <authorList>
            <consortium name="US DOE Joint Genome Institute (JGI-PGF)"/>
            <person name="Lucas S."/>
            <person name="Han J."/>
            <person name="Lapidus A."/>
            <person name="Bruce D."/>
            <person name="Goodwin L."/>
            <person name="Pitluck S."/>
            <person name="Peters L."/>
            <person name="Kyrpides N."/>
            <person name="Mavromatis K."/>
            <person name="Ivanova N."/>
            <person name="Mikhailova N."/>
            <person name="Davenport K."/>
            <person name="Saunders E."/>
            <person name="Detter J.C."/>
            <person name="Tapia R."/>
            <person name="Han C."/>
            <person name="Land M."/>
            <person name="Hauser L."/>
            <person name="Markowitz V."/>
            <person name="Cheng J.-F."/>
            <person name="Hugenholtz P."/>
            <person name="Woyke T."/>
            <person name="Wu D."/>
            <person name="Tindall B."/>
            <person name="Pomrenke H."/>
            <person name="Brambilla E."/>
            <person name="Klenk H.-P."/>
            <person name="Eisen J.A."/>
        </authorList>
    </citation>
    <scope>NUCLEOTIDE SEQUENCE [LARGE SCALE GENOMIC DNA]</scope>
    <source>
        <strain evidence="2">DSM 17620 / KACC 11465 / NBRC 106392 / GR20-10</strain>
    </source>
</reference>
<gene>
    <name evidence="1" type="ordered locus">Niako_0516</name>
</gene>
<dbReference type="KEGG" id="nko:Niako_0516"/>
<organism evidence="1 2">
    <name type="scientific">Niastella koreensis (strain DSM 17620 / KACC 11465 / NBRC 106392 / GR20-10)</name>
    <dbReference type="NCBI Taxonomy" id="700598"/>
    <lineage>
        <taxon>Bacteria</taxon>
        <taxon>Pseudomonadati</taxon>
        <taxon>Bacteroidota</taxon>
        <taxon>Chitinophagia</taxon>
        <taxon>Chitinophagales</taxon>
        <taxon>Chitinophagaceae</taxon>
        <taxon>Niastella</taxon>
    </lineage>
</organism>
<proteinExistence type="predicted"/>
<accession>G8T7X3</accession>
<evidence type="ECO:0000313" key="1">
    <source>
        <dbReference type="EMBL" id="AEV96911.1"/>
    </source>
</evidence>
<sequence>MSSAKRWFIFGQNVLFRKNCFTLLNPDNAGYLYL</sequence>
<dbReference type="HOGENOM" id="CLU_3374808_0_0_10"/>
<name>G8T7X3_NIAKG</name>
<dbReference type="AlphaFoldDB" id="G8T7X3"/>
<dbReference type="Proteomes" id="UP000005438">
    <property type="component" value="Chromosome"/>
</dbReference>